<dbReference type="PANTHER" id="PTHR21255:SF67">
    <property type="entry name" value="TCTEX1 DOMAIN-CONTAINING PROTEIN 2"/>
    <property type="match status" value="1"/>
</dbReference>
<dbReference type="Gene3D" id="3.30.1140.40">
    <property type="entry name" value="Tctex-1"/>
    <property type="match status" value="1"/>
</dbReference>
<gene>
    <name evidence="1" type="primary">TCTEX2B</name>
    <name evidence="1" type="ORF">MICPUN_97536</name>
</gene>
<name>C1E870_MICCC</name>
<organism evidence="1 2">
    <name type="scientific">Micromonas commoda (strain RCC299 / NOUM17 / CCMP2709)</name>
    <name type="common">Picoplanktonic green alga</name>
    <dbReference type="NCBI Taxonomy" id="296587"/>
    <lineage>
        <taxon>Eukaryota</taxon>
        <taxon>Viridiplantae</taxon>
        <taxon>Chlorophyta</taxon>
        <taxon>Mamiellophyceae</taxon>
        <taxon>Mamiellales</taxon>
        <taxon>Mamiellaceae</taxon>
        <taxon>Micromonas</taxon>
    </lineage>
</organism>
<dbReference type="GO" id="GO:0005868">
    <property type="term" value="C:cytoplasmic dynein complex"/>
    <property type="evidence" value="ECO:0007669"/>
    <property type="project" value="TreeGrafter"/>
</dbReference>
<protein>
    <submittedName>
        <fullName evidence="1">Inner arm dynein light chain</fullName>
    </submittedName>
</protein>
<dbReference type="GO" id="GO:0007018">
    <property type="term" value="P:microtubule-based movement"/>
    <property type="evidence" value="ECO:0007669"/>
    <property type="project" value="TreeGrafter"/>
</dbReference>
<dbReference type="PANTHER" id="PTHR21255">
    <property type="entry name" value="T-COMPLEX-ASSOCIATED-TESTIS-EXPRESSED 1/ DYNEIN LIGHT CHAIN"/>
    <property type="match status" value="1"/>
</dbReference>
<dbReference type="GO" id="GO:0005737">
    <property type="term" value="C:cytoplasm"/>
    <property type="evidence" value="ECO:0007669"/>
    <property type="project" value="TreeGrafter"/>
</dbReference>
<dbReference type="OrthoDB" id="10260741at2759"/>
<dbReference type="GO" id="GO:0045505">
    <property type="term" value="F:dynein intermediate chain binding"/>
    <property type="evidence" value="ECO:0007669"/>
    <property type="project" value="TreeGrafter"/>
</dbReference>
<dbReference type="STRING" id="296587.C1E870"/>
<proteinExistence type="predicted"/>
<dbReference type="InterPro" id="IPR038586">
    <property type="entry name" value="Tctex-1-like_sf"/>
</dbReference>
<dbReference type="GeneID" id="8244130"/>
<accession>C1E870</accession>
<reference evidence="1 2" key="1">
    <citation type="journal article" date="2009" name="Science">
        <title>Green evolution and dynamic adaptations revealed by genomes of the marine picoeukaryotes Micromonas.</title>
        <authorList>
            <person name="Worden A.Z."/>
            <person name="Lee J.H."/>
            <person name="Mock T."/>
            <person name="Rouze P."/>
            <person name="Simmons M.P."/>
            <person name="Aerts A.L."/>
            <person name="Allen A.E."/>
            <person name="Cuvelier M.L."/>
            <person name="Derelle E."/>
            <person name="Everett M.V."/>
            <person name="Foulon E."/>
            <person name="Grimwood J."/>
            <person name="Gundlach H."/>
            <person name="Henrissat B."/>
            <person name="Napoli C."/>
            <person name="McDonald S.M."/>
            <person name="Parker M.S."/>
            <person name="Rombauts S."/>
            <person name="Salamov A."/>
            <person name="Von Dassow P."/>
            <person name="Badger J.H."/>
            <person name="Coutinho P.M."/>
            <person name="Demir E."/>
            <person name="Dubchak I."/>
            <person name="Gentemann C."/>
            <person name="Eikrem W."/>
            <person name="Gready J.E."/>
            <person name="John U."/>
            <person name="Lanier W."/>
            <person name="Lindquist E.A."/>
            <person name="Lucas S."/>
            <person name="Mayer K.F."/>
            <person name="Moreau H."/>
            <person name="Not F."/>
            <person name="Otillar R."/>
            <person name="Panaud O."/>
            <person name="Pangilinan J."/>
            <person name="Paulsen I."/>
            <person name="Piegu B."/>
            <person name="Poliakov A."/>
            <person name="Robbens S."/>
            <person name="Schmutz J."/>
            <person name="Toulza E."/>
            <person name="Wyss T."/>
            <person name="Zelensky A."/>
            <person name="Zhou K."/>
            <person name="Armbrust E.V."/>
            <person name="Bhattacharya D."/>
            <person name="Goodenough U.W."/>
            <person name="Van de Peer Y."/>
            <person name="Grigoriev I.V."/>
        </authorList>
    </citation>
    <scope>NUCLEOTIDE SEQUENCE [LARGE SCALE GENOMIC DNA]</scope>
    <source>
        <strain evidence="2">RCC299 / NOUM17</strain>
    </source>
</reference>
<sequence>MDEIIKERLTGVEYEADTCSMLARDISDEIKFKLKELGFEERYKFVVQVVIGEEKGEGVRMGCRCFWDPKTDNHVATQFHNATIFCAAAAFGIWLY</sequence>
<dbReference type="RefSeq" id="XP_002502842.1">
    <property type="nucleotide sequence ID" value="XM_002502796.1"/>
</dbReference>
<dbReference type="InterPro" id="IPR005334">
    <property type="entry name" value="Tctex-1-like"/>
</dbReference>
<evidence type="ECO:0000313" key="2">
    <source>
        <dbReference type="Proteomes" id="UP000002009"/>
    </source>
</evidence>
<dbReference type="eggNOG" id="KOG4108">
    <property type="taxonomic scope" value="Eukaryota"/>
</dbReference>
<dbReference type="Proteomes" id="UP000002009">
    <property type="component" value="Chromosome 6"/>
</dbReference>
<dbReference type="EMBL" id="CP001327">
    <property type="protein sequence ID" value="ACO64100.1"/>
    <property type="molecule type" value="Genomic_DNA"/>
</dbReference>
<dbReference type="Pfam" id="PF03645">
    <property type="entry name" value="Tctex-1"/>
    <property type="match status" value="1"/>
</dbReference>
<dbReference type="KEGG" id="mis:MICPUN_97536"/>
<dbReference type="InParanoid" id="C1E870"/>
<evidence type="ECO:0000313" key="1">
    <source>
        <dbReference type="EMBL" id="ACO64100.1"/>
    </source>
</evidence>
<dbReference type="CDD" id="cd21459">
    <property type="entry name" value="DLC-like_TCTEX1D2"/>
    <property type="match status" value="1"/>
</dbReference>
<keyword evidence="2" id="KW-1185">Reference proteome</keyword>
<dbReference type="AlphaFoldDB" id="C1E870"/>